<feature type="compositionally biased region" description="Polar residues" evidence="1">
    <location>
        <begin position="136"/>
        <end position="155"/>
    </location>
</feature>
<organism evidence="3 4">
    <name type="scientific">Thiomonas bhubaneswarensis</name>
    <dbReference type="NCBI Taxonomy" id="339866"/>
    <lineage>
        <taxon>Bacteria</taxon>
        <taxon>Pseudomonadati</taxon>
        <taxon>Pseudomonadota</taxon>
        <taxon>Betaproteobacteria</taxon>
        <taxon>Burkholderiales</taxon>
        <taxon>Thiomonas</taxon>
    </lineage>
</organism>
<dbReference type="Pfam" id="PF16732">
    <property type="entry name" value="ComP_DUS"/>
    <property type="match status" value="1"/>
</dbReference>
<dbReference type="Pfam" id="PF07963">
    <property type="entry name" value="N_methyl"/>
    <property type="match status" value="1"/>
</dbReference>
<dbReference type="STRING" id="339866.GCA_001418255_00855"/>
<dbReference type="EMBL" id="CYHF01000002">
    <property type="protein sequence ID" value="CUA95085.1"/>
    <property type="molecule type" value="Genomic_DNA"/>
</dbReference>
<feature type="transmembrane region" description="Helical" evidence="2">
    <location>
        <begin position="21"/>
        <end position="44"/>
    </location>
</feature>
<evidence type="ECO:0000313" key="4">
    <source>
        <dbReference type="Proteomes" id="UP000183649"/>
    </source>
</evidence>
<reference evidence="4" key="1">
    <citation type="submission" date="2015-08" db="EMBL/GenBank/DDBJ databases">
        <authorList>
            <person name="Varghese N."/>
        </authorList>
    </citation>
    <scope>NUCLEOTIDE SEQUENCE [LARGE SCALE GENOMIC DNA]</scope>
    <source>
        <strain evidence="4">DSM 18181</strain>
    </source>
</reference>
<keyword evidence="2" id="KW-0472">Membrane</keyword>
<evidence type="ECO:0000256" key="2">
    <source>
        <dbReference type="SAM" id="Phobius"/>
    </source>
</evidence>
<dbReference type="RefSeq" id="WP_055449773.1">
    <property type="nucleotide sequence ID" value="NZ_CYHF01000002.1"/>
</dbReference>
<keyword evidence="4" id="KW-1185">Reference proteome</keyword>
<dbReference type="InterPro" id="IPR012902">
    <property type="entry name" value="N_methyl_site"/>
</dbReference>
<evidence type="ECO:0000313" key="3">
    <source>
        <dbReference type="EMBL" id="CUA95085.1"/>
    </source>
</evidence>
<dbReference type="GO" id="GO:0043683">
    <property type="term" value="P:type IV pilus assembly"/>
    <property type="evidence" value="ECO:0007669"/>
    <property type="project" value="InterPro"/>
</dbReference>
<proteinExistence type="predicted"/>
<sequence length="155" mass="16921">MPHRHTPHAFISAPRLISRGFTLIELLIVVAIIAIIAAVAYPSYISHVTKTKRVAAEACLGEYANYMERYYSTNMRYDQDSAGTPHALPTLSCAYDLSSDYGFSFAPNTLGQSTYRVRAEPRGVQASRDTECGTVSLDQTGTKTESGSGTVSTCW</sequence>
<dbReference type="AlphaFoldDB" id="A0A0K6HW35"/>
<dbReference type="NCBIfam" id="TIGR02532">
    <property type="entry name" value="IV_pilin_GFxxxE"/>
    <property type="match status" value="1"/>
</dbReference>
<protein>
    <submittedName>
        <fullName evidence="3">Prepilin-type N-terminal cleavage/methylation domain</fullName>
    </submittedName>
</protein>
<dbReference type="PANTHER" id="PTHR30093">
    <property type="entry name" value="GENERAL SECRETION PATHWAY PROTEIN G"/>
    <property type="match status" value="1"/>
</dbReference>
<name>A0A0K6HW35_9BURK</name>
<dbReference type="Proteomes" id="UP000183649">
    <property type="component" value="Unassembled WGS sequence"/>
</dbReference>
<dbReference type="PANTHER" id="PTHR30093:SF47">
    <property type="entry name" value="TYPE IV PILUS NON-CORE MINOR PILIN PILE"/>
    <property type="match status" value="1"/>
</dbReference>
<dbReference type="OrthoDB" id="8592370at2"/>
<keyword evidence="2" id="KW-0812">Transmembrane</keyword>
<feature type="region of interest" description="Disordered" evidence="1">
    <location>
        <begin position="135"/>
        <end position="155"/>
    </location>
</feature>
<dbReference type="Gene3D" id="3.30.700.10">
    <property type="entry name" value="Glycoprotein, Type 4 Pilin"/>
    <property type="match status" value="1"/>
</dbReference>
<gene>
    <name evidence="3" type="ORF">Ga0061069_102331</name>
</gene>
<keyword evidence="2" id="KW-1133">Transmembrane helix</keyword>
<dbReference type="PROSITE" id="PS00409">
    <property type="entry name" value="PROKAR_NTER_METHYL"/>
    <property type="match status" value="1"/>
</dbReference>
<dbReference type="SUPFAM" id="SSF54523">
    <property type="entry name" value="Pili subunits"/>
    <property type="match status" value="1"/>
</dbReference>
<evidence type="ECO:0000256" key="1">
    <source>
        <dbReference type="SAM" id="MobiDB-lite"/>
    </source>
</evidence>
<dbReference type="InterPro" id="IPR031982">
    <property type="entry name" value="PilE-like"/>
</dbReference>
<dbReference type="InterPro" id="IPR045584">
    <property type="entry name" value="Pilin-like"/>
</dbReference>
<accession>A0A0K6HW35</accession>